<dbReference type="OrthoDB" id="7690513at2759"/>
<name>A0A1I9WLA6_NILLU</name>
<evidence type="ECO:0000259" key="2">
    <source>
        <dbReference type="SMART" id="SM00274"/>
    </source>
</evidence>
<organism evidence="3">
    <name type="scientific">Nilaparvata lugens</name>
    <name type="common">Brown planthopper</name>
    <dbReference type="NCBI Taxonomy" id="108931"/>
    <lineage>
        <taxon>Eukaryota</taxon>
        <taxon>Metazoa</taxon>
        <taxon>Ecdysozoa</taxon>
        <taxon>Arthropoda</taxon>
        <taxon>Hexapoda</taxon>
        <taxon>Insecta</taxon>
        <taxon>Pterygota</taxon>
        <taxon>Neoptera</taxon>
        <taxon>Paraneoptera</taxon>
        <taxon>Hemiptera</taxon>
        <taxon>Auchenorrhyncha</taxon>
        <taxon>Fulgoroidea</taxon>
        <taxon>Delphacidae</taxon>
        <taxon>Delphacinae</taxon>
        <taxon>Nilaparvata</taxon>
    </lineage>
</organism>
<protein>
    <submittedName>
        <fullName evidence="3">Seminal fluid protein</fullName>
    </submittedName>
</protein>
<feature type="domain" description="Follistatin-like" evidence="2">
    <location>
        <begin position="145"/>
        <end position="170"/>
    </location>
</feature>
<sequence length="248" mass="26241">MERNSEQICVTLCVVFLCITSILANQCVEVGRPCTSHDNCCSSCCGGPSTNADNGLCLKSCAPQDNPCKRKHCALGEYCKLEQVDCIRAPCEPFPVCKTRSTANTDPCATVHCRDGYHCEAIQVQCFAAPCNPVGRCVPNANTDPCATVKCSDGYHCEPTQVQCIRAPCPPVGQCVPNGNACDRVRCQSGTKCVIKPGTNSPSCVPTQNGGNPCALALCQENTRCVVQPDTNTPSCVPIKNAGGCQSK</sequence>
<proteinExistence type="evidence at transcript level"/>
<dbReference type="InterPro" id="IPR003645">
    <property type="entry name" value="Fol_N"/>
</dbReference>
<feature type="domain" description="Follistatin-like" evidence="2">
    <location>
        <begin position="67"/>
        <end position="92"/>
    </location>
</feature>
<feature type="domain" description="Follistatin-like" evidence="2">
    <location>
        <begin position="107"/>
        <end position="132"/>
    </location>
</feature>
<dbReference type="EMBL" id="KU932290">
    <property type="protein sequence ID" value="APA33926.1"/>
    <property type="molecule type" value="mRNA"/>
</dbReference>
<keyword evidence="1" id="KW-0732">Signal</keyword>
<feature type="domain" description="Follistatin-like" evidence="2">
    <location>
        <begin position="181"/>
        <end position="205"/>
    </location>
</feature>
<feature type="domain" description="Follistatin-like" evidence="2">
    <location>
        <begin position="213"/>
        <end position="237"/>
    </location>
</feature>
<dbReference type="AlphaFoldDB" id="A0A1I9WLA6"/>
<feature type="signal peptide" evidence="1">
    <location>
        <begin position="1"/>
        <end position="24"/>
    </location>
</feature>
<reference evidence="3" key="1">
    <citation type="journal article" date="2016" name="BMC Genomics">
        <title>Seminal fluid protein genes of the brown planthopper, Nilaparvata lugens.</title>
        <authorList>
            <person name="Yu B."/>
            <person name="Li D.T."/>
            <person name="Lu J.B."/>
            <person name="Zhang W.X."/>
            <person name="Zhang C.X."/>
        </authorList>
    </citation>
    <scope>NUCLEOTIDE SEQUENCE</scope>
    <source>
        <strain evidence="3">NlSFP_secreted_comp34363</strain>
    </source>
</reference>
<evidence type="ECO:0000256" key="1">
    <source>
        <dbReference type="SAM" id="SignalP"/>
    </source>
</evidence>
<evidence type="ECO:0000313" key="3">
    <source>
        <dbReference type="EMBL" id="APA33926.1"/>
    </source>
</evidence>
<feature type="chain" id="PRO_5009605879" evidence="1">
    <location>
        <begin position="25"/>
        <end position="248"/>
    </location>
</feature>
<accession>A0A1I9WLA6</accession>
<dbReference type="SMART" id="SM00274">
    <property type="entry name" value="FOLN"/>
    <property type="match status" value="5"/>
</dbReference>